<dbReference type="Gene3D" id="1.10.260.40">
    <property type="entry name" value="lambda repressor-like DNA-binding domains"/>
    <property type="match status" value="1"/>
</dbReference>
<dbReference type="InterPro" id="IPR028082">
    <property type="entry name" value="Peripla_BP_I"/>
</dbReference>
<dbReference type="EMBL" id="LQOG01000023">
    <property type="protein sequence ID" value="KXT60483.1"/>
    <property type="molecule type" value="Genomic_DNA"/>
</dbReference>
<dbReference type="Proteomes" id="UP000070541">
    <property type="component" value="Unassembled WGS sequence"/>
</dbReference>
<dbReference type="PRINTS" id="PR00036">
    <property type="entry name" value="HTHLACI"/>
</dbReference>
<dbReference type="AlphaFoldDB" id="A0A139M9X0"/>
<proteinExistence type="predicted"/>
<organism evidence="7 8">
    <name type="scientific">Streptococcus oralis</name>
    <dbReference type="NCBI Taxonomy" id="1303"/>
    <lineage>
        <taxon>Bacteria</taxon>
        <taxon>Bacillati</taxon>
        <taxon>Bacillota</taxon>
        <taxon>Bacilli</taxon>
        <taxon>Lactobacillales</taxon>
        <taxon>Streptococcaceae</taxon>
        <taxon>Streptococcus</taxon>
    </lineage>
</organism>
<dbReference type="CDD" id="cd01392">
    <property type="entry name" value="HTH_LacI"/>
    <property type="match status" value="1"/>
</dbReference>
<dbReference type="InterPro" id="IPR010982">
    <property type="entry name" value="Lambda_DNA-bd_dom_sf"/>
</dbReference>
<dbReference type="GO" id="GO:0003700">
    <property type="term" value="F:DNA-binding transcription factor activity"/>
    <property type="evidence" value="ECO:0007669"/>
    <property type="project" value="TreeGrafter"/>
</dbReference>
<comment type="caution">
    <text evidence="7">The sequence shown here is derived from an EMBL/GenBank/DDBJ whole genome shotgun (WGS) entry which is preliminary data.</text>
</comment>
<dbReference type="Pfam" id="PF00356">
    <property type="entry name" value="LacI"/>
    <property type="match status" value="1"/>
</dbReference>
<dbReference type="SUPFAM" id="SSF47413">
    <property type="entry name" value="lambda repressor-like DNA-binding domains"/>
    <property type="match status" value="1"/>
</dbReference>
<reference evidence="7 8" key="1">
    <citation type="submission" date="2016-01" db="EMBL/GenBank/DDBJ databases">
        <title>Highly variable Streptococcus oralis are common among viridans streptococci isolated from primates.</title>
        <authorList>
            <person name="Denapaite D."/>
            <person name="Rieger M."/>
            <person name="Koendgen S."/>
            <person name="Brueckner R."/>
            <person name="Ochigava I."/>
            <person name="Kappeler P."/>
            <person name="Maetz-Rensing K."/>
            <person name="Leendertz F."/>
            <person name="Hakenbeck R."/>
        </authorList>
    </citation>
    <scope>NUCLEOTIDE SEQUENCE [LARGE SCALE GENOMIC DNA]</scope>
    <source>
        <strain evidence="7 8">DD05</strain>
    </source>
</reference>
<dbReference type="InterPro" id="IPR001387">
    <property type="entry name" value="Cro/C1-type_HTH"/>
</dbReference>
<dbReference type="Gene3D" id="3.40.50.2300">
    <property type="match status" value="2"/>
</dbReference>
<name>A0A139M9X0_STROR</name>
<evidence type="ECO:0000313" key="7">
    <source>
        <dbReference type="EMBL" id="KXT60483.1"/>
    </source>
</evidence>
<dbReference type="InterPro" id="IPR000843">
    <property type="entry name" value="HTH_LacI"/>
</dbReference>
<dbReference type="PROSITE" id="PS50943">
    <property type="entry name" value="HTH_CROC1"/>
    <property type="match status" value="1"/>
</dbReference>
<evidence type="ECO:0000256" key="1">
    <source>
        <dbReference type="ARBA" id="ARBA00022491"/>
    </source>
</evidence>
<evidence type="ECO:0000256" key="2">
    <source>
        <dbReference type="ARBA" id="ARBA00023015"/>
    </source>
</evidence>
<dbReference type="PATRIC" id="fig|1303.76.peg.886"/>
<feature type="domain" description="HTH lacI-type" evidence="5">
    <location>
        <begin position="8"/>
        <end position="62"/>
    </location>
</feature>
<evidence type="ECO:0000259" key="5">
    <source>
        <dbReference type="PROSITE" id="PS50932"/>
    </source>
</evidence>
<accession>A0A139M9X0</accession>
<dbReference type="RefSeq" id="WP_061417251.1">
    <property type="nucleotide sequence ID" value="NZ_KQ969037.1"/>
</dbReference>
<dbReference type="Pfam" id="PF13377">
    <property type="entry name" value="Peripla_BP_3"/>
    <property type="match status" value="1"/>
</dbReference>
<evidence type="ECO:0000256" key="3">
    <source>
        <dbReference type="ARBA" id="ARBA00023125"/>
    </source>
</evidence>
<dbReference type="CDD" id="cd06291">
    <property type="entry name" value="PBP1_Qymf-like"/>
    <property type="match status" value="1"/>
</dbReference>
<evidence type="ECO:0000259" key="6">
    <source>
        <dbReference type="PROSITE" id="PS50943"/>
    </source>
</evidence>
<dbReference type="SUPFAM" id="SSF53822">
    <property type="entry name" value="Periplasmic binding protein-like I"/>
    <property type="match status" value="1"/>
</dbReference>
<dbReference type="PROSITE" id="PS50932">
    <property type="entry name" value="HTH_LACI_2"/>
    <property type="match status" value="1"/>
</dbReference>
<keyword evidence="1" id="KW-0678">Repressor</keyword>
<evidence type="ECO:0000313" key="8">
    <source>
        <dbReference type="Proteomes" id="UP000070541"/>
    </source>
</evidence>
<dbReference type="InterPro" id="IPR046335">
    <property type="entry name" value="LacI/GalR-like_sensor"/>
</dbReference>
<feature type="domain" description="HTH cro/C1-type" evidence="6">
    <location>
        <begin position="4"/>
        <end position="52"/>
    </location>
</feature>
<keyword evidence="2" id="KW-0805">Transcription regulation</keyword>
<dbReference type="GO" id="GO:0000976">
    <property type="term" value="F:transcription cis-regulatory region binding"/>
    <property type="evidence" value="ECO:0007669"/>
    <property type="project" value="TreeGrafter"/>
</dbReference>
<keyword evidence="3" id="KW-0238">DNA-binding</keyword>
<protein>
    <submittedName>
        <fullName evidence="7">Sugar-binding transcriptional regulator, LacI family protein</fullName>
    </submittedName>
</protein>
<dbReference type="PANTHER" id="PTHR30146:SF95">
    <property type="entry name" value="RIBOSE OPERON REPRESSOR"/>
    <property type="match status" value="1"/>
</dbReference>
<dbReference type="SMART" id="SM00354">
    <property type="entry name" value="HTH_LACI"/>
    <property type="match status" value="1"/>
</dbReference>
<evidence type="ECO:0000256" key="4">
    <source>
        <dbReference type="ARBA" id="ARBA00023163"/>
    </source>
</evidence>
<dbReference type="PANTHER" id="PTHR30146">
    <property type="entry name" value="LACI-RELATED TRANSCRIPTIONAL REPRESSOR"/>
    <property type="match status" value="1"/>
</dbReference>
<dbReference type="PROSITE" id="PS00356">
    <property type="entry name" value="HTH_LACI_1"/>
    <property type="match status" value="1"/>
</dbReference>
<gene>
    <name evidence="7" type="ORF">SORDD05_00852</name>
</gene>
<keyword evidence="4" id="KW-0804">Transcription</keyword>
<sequence>MVEQKKSITMKDVALEAGVSVGTVSRVINKEKGIKEVTLKKVEQAIKTLNYIPDYYARGMKRSRTDTIALIVPSIWHPFFSEFAMHVENEVYKRNNKLLLCSINGTNREQDYLEMLRHNKVDGIVAITYSPIENYLTSGIPFVSIDRTYSDLEIPCVSSDNDAGGREAARQLIKKGCQHLAFVGGHNTTINETKRRRISFEKYVQENNIPFSIFDLDETVSDYHGKLEQFLAENRSIDGIFAINDFAALDVIEILESNGKHIPDDVQIIGYDGIKMAESRDYLLSTIKQPLEEMAKEAVRILFDIIDGKTVNLQTILPVKFIEGKTTKKIKNKS</sequence>